<sequence length="632" mass="71376">MEPLFSLLQIISGAPVVDQRTLAARAGVSVGKVNALLRQAEQEGYLLAGREGKKSRFTLTPKGRQLLEDTLIDRSGVKLSFPPAGGADTAVILAGGRRSEFDIPVCLQPIGEEEGVTIIDRMLRVLSVCGVSRYIIIAGWQADALRAHFAGRGDLEIVYNERYKWNGTMSGLALAEEALGRFNPASFLVLKSDLVFEQRGVQALLETDAPFAALLTSPSGSRDEVLAELDGQGDIFRFSKDVRQINRVQGEMTGIARISMDGFRMMMRYFSRNLNPLIGFEYVMESIGRIYRFQGVMVDDLRWGKVETREDYEAVNGLIYPRIERKERQMREKLARDTIEEILPDEPVEEVQFAGGMTNTNYFVKTSGGRYILRLPGRMTESMINRENEKRNAQIASDMGFNCTLLYCNAETGVKLSRYIDGAETLTPRTARLEENIALAADILHRLHHSGIVWENRMDVFEESLKYEGLLGSARMYDGFEEVKALVYGKVKPRLEALGPEDLPCHNDLVAANLVKNSEGRLYLIDWEYSGQNDPAFDLAALFLENDFTPEDEELFFHYYYGDGSIPETVREKILIFKIMQDYLWSIWTVVKEARGDNFGSYGPERFNRARKNLALWQEGLAQTTYPTEGRL</sequence>
<evidence type="ECO:0000313" key="2">
    <source>
        <dbReference type="EMBL" id="HIR60147.1"/>
    </source>
</evidence>
<comment type="caution">
    <text evidence="2">The sequence shown here is derived from an EMBL/GenBank/DDBJ whole genome shotgun (WGS) entry which is preliminary data.</text>
</comment>
<dbReference type="Gene3D" id="3.30.200.20">
    <property type="entry name" value="Phosphorylase Kinase, domain 1"/>
    <property type="match status" value="1"/>
</dbReference>
<protein>
    <submittedName>
        <fullName evidence="2">Phosphotransferase</fullName>
    </submittedName>
</protein>
<dbReference type="InterPro" id="IPR025877">
    <property type="entry name" value="MobA-like_NTP_Trfase"/>
</dbReference>
<dbReference type="Gene3D" id="3.90.550.10">
    <property type="entry name" value="Spore Coat Polysaccharide Biosynthesis Protein SpsA, Chain A"/>
    <property type="match status" value="1"/>
</dbReference>
<name>A0A9D1DW57_9FIRM</name>
<dbReference type="EMBL" id="DVHA01000030">
    <property type="protein sequence ID" value="HIR60147.1"/>
    <property type="molecule type" value="Genomic_DNA"/>
</dbReference>
<dbReference type="AlphaFoldDB" id="A0A9D1DW57"/>
<dbReference type="InterPro" id="IPR036390">
    <property type="entry name" value="WH_DNA-bd_sf"/>
</dbReference>
<dbReference type="Gene3D" id="3.90.1200.10">
    <property type="match status" value="1"/>
</dbReference>
<organism evidence="2 3">
    <name type="scientific">Candidatus Faecivivens stercoravium</name>
    <dbReference type="NCBI Taxonomy" id="2840803"/>
    <lineage>
        <taxon>Bacteria</taxon>
        <taxon>Bacillati</taxon>
        <taxon>Bacillota</taxon>
        <taxon>Clostridia</taxon>
        <taxon>Eubacteriales</taxon>
        <taxon>Oscillospiraceae</taxon>
        <taxon>Oscillospiraceae incertae sedis</taxon>
        <taxon>Candidatus Faecivivens</taxon>
    </lineage>
</organism>
<proteinExistence type="predicted"/>
<dbReference type="InterPro" id="IPR052077">
    <property type="entry name" value="CcrZ_PhaseVar_Mediator"/>
</dbReference>
<dbReference type="SUPFAM" id="SSF53448">
    <property type="entry name" value="Nucleotide-diphospho-sugar transferases"/>
    <property type="match status" value="1"/>
</dbReference>
<dbReference type="PANTHER" id="PTHR40086:SF1">
    <property type="entry name" value="CELL CYCLE REGULATOR CCRZ"/>
    <property type="match status" value="1"/>
</dbReference>
<dbReference type="GO" id="GO:0016779">
    <property type="term" value="F:nucleotidyltransferase activity"/>
    <property type="evidence" value="ECO:0007669"/>
    <property type="project" value="UniProtKB-ARBA"/>
</dbReference>
<evidence type="ECO:0000259" key="1">
    <source>
        <dbReference type="Pfam" id="PF12804"/>
    </source>
</evidence>
<accession>A0A9D1DW57</accession>
<reference evidence="2" key="2">
    <citation type="journal article" date="2021" name="PeerJ">
        <title>Extensive microbial diversity within the chicken gut microbiome revealed by metagenomics and culture.</title>
        <authorList>
            <person name="Gilroy R."/>
            <person name="Ravi A."/>
            <person name="Getino M."/>
            <person name="Pursley I."/>
            <person name="Horton D.L."/>
            <person name="Alikhan N.F."/>
            <person name="Baker D."/>
            <person name="Gharbi K."/>
            <person name="Hall N."/>
            <person name="Watson M."/>
            <person name="Adriaenssens E.M."/>
            <person name="Foster-Nyarko E."/>
            <person name="Jarju S."/>
            <person name="Secka A."/>
            <person name="Antonio M."/>
            <person name="Oren A."/>
            <person name="Chaudhuri R.R."/>
            <person name="La Ragione R."/>
            <person name="Hildebrand F."/>
            <person name="Pallen M.J."/>
        </authorList>
    </citation>
    <scope>NUCLEOTIDE SEQUENCE</scope>
    <source>
        <strain evidence="2">CHK189-12415</strain>
    </source>
</reference>
<dbReference type="Gene3D" id="1.10.10.10">
    <property type="entry name" value="Winged helix-like DNA-binding domain superfamily/Winged helix DNA-binding domain"/>
    <property type="match status" value="1"/>
</dbReference>
<dbReference type="PANTHER" id="PTHR40086">
    <property type="entry name" value="PHOSPHOTRANSFERASE YTMP-RELATED"/>
    <property type="match status" value="1"/>
</dbReference>
<dbReference type="SUPFAM" id="SSF46785">
    <property type="entry name" value="Winged helix' DNA-binding domain"/>
    <property type="match status" value="1"/>
</dbReference>
<gene>
    <name evidence="2" type="ORF">IAB37_01010</name>
</gene>
<dbReference type="Pfam" id="PF12804">
    <property type="entry name" value="NTP_transf_3"/>
    <property type="match status" value="1"/>
</dbReference>
<dbReference type="InterPro" id="IPR029044">
    <property type="entry name" value="Nucleotide-diphossugar_trans"/>
</dbReference>
<dbReference type="SUPFAM" id="SSF56112">
    <property type="entry name" value="Protein kinase-like (PK-like)"/>
    <property type="match status" value="1"/>
</dbReference>
<reference evidence="2" key="1">
    <citation type="submission" date="2020-10" db="EMBL/GenBank/DDBJ databases">
        <authorList>
            <person name="Gilroy R."/>
        </authorList>
    </citation>
    <scope>NUCLEOTIDE SEQUENCE</scope>
    <source>
        <strain evidence="2">CHK189-12415</strain>
    </source>
</reference>
<dbReference type="Proteomes" id="UP000824241">
    <property type="component" value="Unassembled WGS sequence"/>
</dbReference>
<dbReference type="InterPro" id="IPR036388">
    <property type="entry name" value="WH-like_DNA-bd_sf"/>
</dbReference>
<evidence type="ECO:0000313" key="3">
    <source>
        <dbReference type="Proteomes" id="UP000824241"/>
    </source>
</evidence>
<dbReference type="InterPro" id="IPR011009">
    <property type="entry name" value="Kinase-like_dom_sf"/>
</dbReference>
<feature type="domain" description="MobA-like NTP transferase" evidence="1">
    <location>
        <begin position="90"/>
        <end position="222"/>
    </location>
</feature>
<dbReference type="CDD" id="cd05151">
    <property type="entry name" value="ChoK-like"/>
    <property type="match status" value="1"/>
</dbReference>
<dbReference type="Pfam" id="PF01633">
    <property type="entry name" value="Choline_kinase"/>
    <property type="match status" value="1"/>
</dbReference>